<dbReference type="Proteomes" id="UP000185783">
    <property type="component" value="Unassembled WGS sequence"/>
</dbReference>
<dbReference type="Pfam" id="PF10098">
    <property type="entry name" value="DUF2336"/>
    <property type="match status" value="1"/>
</dbReference>
<protein>
    <recommendedName>
        <fullName evidence="3">DUF2336 domain-containing protein</fullName>
    </recommendedName>
</protein>
<evidence type="ECO:0008006" key="3">
    <source>
        <dbReference type="Google" id="ProtNLM"/>
    </source>
</evidence>
<dbReference type="STRING" id="197461.A3843_03630"/>
<evidence type="ECO:0000313" key="1">
    <source>
        <dbReference type="EMBL" id="OKL45422.1"/>
    </source>
</evidence>
<keyword evidence="2" id="KW-1185">Reference proteome</keyword>
<reference evidence="1 2" key="1">
    <citation type="submission" date="2016-03" db="EMBL/GenBank/DDBJ databases">
        <title>Genome sequence of Nesiotobacter sp. nov., a moderately halophilic alphaproteobacterium isolated from the Yellow Sea, China.</title>
        <authorList>
            <person name="Zhang G."/>
            <person name="Zhang R."/>
        </authorList>
    </citation>
    <scope>NUCLEOTIDE SEQUENCE [LARGE SCALE GENOMIC DNA]</scope>
    <source>
        <strain evidence="1 2">WB1-6</strain>
    </source>
</reference>
<name>A0A1U7JL54_9HYPH</name>
<organism evidence="1 2">
    <name type="scientific">Pseudovibrio exalbescens</name>
    <dbReference type="NCBI Taxonomy" id="197461"/>
    <lineage>
        <taxon>Bacteria</taxon>
        <taxon>Pseudomonadati</taxon>
        <taxon>Pseudomonadota</taxon>
        <taxon>Alphaproteobacteria</taxon>
        <taxon>Hyphomicrobiales</taxon>
        <taxon>Stappiaceae</taxon>
        <taxon>Pseudovibrio</taxon>
    </lineage>
</organism>
<dbReference type="AlphaFoldDB" id="A0A1U7JL54"/>
<dbReference type="InterPro" id="IPR019285">
    <property type="entry name" value="DUF2336"/>
</dbReference>
<dbReference type="OrthoDB" id="8433768at2"/>
<accession>A0A1U7JL54</accession>
<comment type="caution">
    <text evidence="1">The sequence shown here is derived from an EMBL/GenBank/DDBJ whole genome shotgun (WGS) entry which is preliminary data.</text>
</comment>
<gene>
    <name evidence="1" type="ORF">A3843_03630</name>
</gene>
<dbReference type="EMBL" id="LVVZ01000005">
    <property type="protein sequence ID" value="OKL45422.1"/>
    <property type="molecule type" value="Genomic_DNA"/>
</dbReference>
<proteinExistence type="predicted"/>
<sequence>MSGLTQSNLVDFDALALEQDEKRRSELARHVAMLFSRTSERCTDEQIAIYDDVMVRLSAMIEQEARAYLAQSLSTLRRAPERTVLKLAKDDIQVAEPLLKSSTVLRDLDLQDIASNQSNEHRLAIAQRTILPESVTNVLVAEGDLPVKRSVAANAGAQLSDASVEKLIETAADDEVLQLAIGEREDLVEGQIKQLIEIASEKVKIHLLESGRMEEAGRLSQAAGVAASKLGNEFWLGRYDFETAEGKVYGIAREGQLGEHHLRQFAEEDRFPEAVAAFSVMARLGAEEARHWMVREDTDPFIVAAKSIGLSFMTVRALLKIGPWRYRLSQVRREHALELFQRLSLKEATRLFSIWEKQQVS</sequence>
<dbReference type="RefSeq" id="WP_028480077.1">
    <property type="nucleotide sequence ID" value="NZ_LVVZ01000005.1"/>
</dbReference>
<evidence type="ECO:0000313" key="2">
    <source>
        <dbReference type="Proteomes" id="UP000185783"/>
    </source>
</evidence>